<comment type="caution">
    <text evidence="1">The sequence shown here is derived from an EMBL/GenBank/DDBJ whole genome shotgun (WGS) entry which is preliminary data.</text>
</comment>
<dbReference type="EMBL" id="JACEFF010000189">
    <property type="protein sequence ID" value="KAH9642448.1"/>
    <property type="molecule type" value="Genomic_DNA"/>
</dbReference>
<evidence type="ECO:0000313" key="2">
    <source>
        <dbReference type="Proteomes" id="UP000814243"/>
    </source>
</evidence>
<reference evidence="1" key="1">
    <citation type="journal article" date="2021" name="G3 (Bethesda)">
        <title>Genome and transcriptome analysis of the beet armyworm Spodoptera exigua reveals targets for pest control. .</title>
        <authorList>
            <person name="Simon S."/>
            <person name="Breeschoten T."/>
            <person name="Jansen H.J."/>
            <person name="Dirks R.P."/>
            <person name="Schranz M.E."/>
            <person name="Ros V.I.D."/>
        </authorList>
    </citation>
    <scope>NUCLEOTIDE SEQUENCE</scope>
    <source>
        <strain evidence="1">TB_SE_WUR_2020</strain>
    </source>
</reference>
<name>A0A922MT88_SPOEX</name>
<proteinExistence type="predicted"/>
<accession>A0A922MT88</accession>
<dbReference type="AlphaFoldDB" id="A0A922MT88"/>
<sequence>MGQNGGMDFGAMLQGAGKQLLNQGGQALMQYGAQALGNIINEVFQKKEVEQKRFLPSIKNYKVYSPHKTRPANILLARYICRGQRG</sequence>
<organism evidence="1 2">
    <name type="scientific">Spodoptera exigua</name>
    <name type="common">Beet armyworm</name>
    <name type="synonym">Noctua fulgens</name>
    <dbReference type="NCBI Taxonomy" id="7107"/>
    <lineage>
        <taxon>Eukaryota</taxon>
        <taxon>Metazoa</taxon>
        <taxon>Ecdysozoa</taxon>
        <taxon>Arthropoda</taxon>
        <taxon>Hexapoda</taxon>
        <taxon>Insecta</taxon>
        <taxon>Pterygota</taxon>
        <taxon>Neoptera</taxon>
        <taxon>Endopterygota</taxon>
        <taxon>Lepidoptera</taxon>
        <taxon>Glossata</taxon>
        <taxon>Ditrysia</taxon>
        <taxon>Noctuoidea</taxon>
        <taxon>Noctuidae</taxon>
        <taxon>Amphipyrinae</taxon>
        <taxon>Spodoptera</taxon>
    </lineage>
</organism>
<dbReference type="Proteomes" id="UP000814243">
    <property type="component" value="Unassembled WGS sequence"/>
</dbReference>
<evidence type="ECO:0000313" key="1">
    <source>
        <dbReference type="EMBL" id="KAH9642448.1"/>
    </source>
</evidence>
<protein>
    <submittedName>
        <fullName evidence="1">Uncharacterized protein</fullName>
    </submittedName>
</protein>
<gene>
    <name evidence="1" type="ORF">HF086_007580</name>
</gene>